<evidence type="ECO:0000313" key="3">
    <source>
        <dbReference type="Proteomes" id="UP001156690"/>
    </source>
</evidence>
<dbReference type="InterPro" id="IPR010856">
    <property type="entry name" value="Gig2-like"/>
</dbReference>
<accession>A0AAV5NUZ0</accession>
<keyword evidence="1" id="KW-0175">Coiled coil</keyword>
<dbReference type="Pfam" id="PF07350">
    <property type="entry name" value="Gig2-like"/>
    <property type="match status" value="1"/>
</dbReference>
<protein>
    <submittedName>
        <fullName evidence="2">Diguanylate cyclase</fullName>
    </submittedName>
</protein>
<dbReference type="PANTHER" id="PTHR30613:SF1">
    <property type="entry name" value="DUF1479 DOMAIN PROTEIN (AFU_ORTHOLOGUE AFUA_5G09280)"/>
    <property type="match status" value="1"/>
</dbReference>
<reference evidence="3" key="1">
    <citation type="journal article" date="2019" name="Int. J. Syst. Evol. Microbiol.">
        <title>The Global Catalogue of Microorganisms (GCM) 10K type strain sequencing project: providing services to taxonomists for standard genome sequencing and annotation.</title>
        <authorList>
            <consortium name="The Broad Institute Genomics Platform"/>
            <consortium name="The Broad Institute Genome Sequencing Center for Infectious Disease"/>
            <person name="Wu L."/>
            <person name="Ma J."/>
        </authorList>
    </citation>
    <scope>NUCLEOTIDE SEQUENCE [LARGE SCALE GENOMIC DNA]</scope>
    <source>
        <strain evidence="3">NBRC 15640</strain>
    </source>
</reference>
<evidence type="ECO:0000313" key="2">
    <source>
        <dbReference type="EMBL" id="GLQ73816.1"/>
    </source>
</evidence>
<proteinExistence type="predicted"/>
<dbReference type="Proteomes" id="UP001156690">
    <property type="component" value="Unassembled WGS sequence"/>
</dbReference>
<dbReference type="InterPro" id="IPR027443">
    <property type="entry name" value="IPNS-like_sf"/>
</dbReference>
<dbReference type="RefSeq" id="WP_126606895.1">
    <property type="nucleotide sequence ID" value="NZ_AP025144.1"/>
</dbReference>
<dbReference type="Gene3D" id="2.60.120.330">
    <property type="entry name" value="B-lactam Antibiotic, Isopenicillin N Synthase, Chain"/>
    <property type="match status" value="1"/>
</dbReference>
<dbReference type="SUPFAM" id="SSF51197">
    <property type="entry name" value="Clavaminate synthase-like"/>
    <property type="match status" value="1"/>
</dbReference>
<gene>
    <name evidence="2" type="ORF">GCM10007932_31760</name>
</gene>
<organism evidence="2 3">
    <name type="scientific">Vibrio penaeicida</name>
    <dbReference type="NCBI Taxonomy" id="104609"/>
    <lineage>
        <taxon>Bacteria</taxon>
        <taxon>Pseudomonadati</taxon>
        <taxon>Pseudomonadota</taxon>
        <taxon>Gammaproteobacteria</taxon>
        <taxon>Vibrionales</taxon>
        <taxon>Vibrionaceae</taxon>
        <taxon>Vibrio</taxon>
    </lineage>
</organism>
<name>A0AAV5NUZ0_9VIBR</name>
<dbReference type="EMBL" id="BSNX01000039">
    <property type="protein sequence ID" value="GLQ73816.1"/>
    <property type="molecule type" value="Genomic_DNA"/>
</dbReference>
<dbReference type="AlphaFoldDB" id="A0AAV5NUZ0"/>
<dbReference type="PANTHER" id="PTHR30613">
    <property type="entry name" value="UNCHARACTERIZED PROTEIN YBIU-RELATED"/>
    <property type="match status" value="1"/>
</dbReference>
<comment type="caution">
    <text evidence="2">The sequence shown here is derived from an EMBL/GenBank/DDBJ whole genome shotgun (WGS) entry which is preliminary data.</text>
</comment>
<evidence type="ECO:0000256" key="1">
    <source>
        <dbReference type="SAM" id="Coils"/>
    </source>
</evidence>
<sequence length="411" mass="47145">MALSTDNITAQIKALKKQLQIELPDYKEKFEEVADALKSEVARIKDEELNGHSVPIYQYSDIESGFNEQQTFKIQRAGCVVIRGVLPGSEVDEHNTALERYIIENGYYDHTPKVEDNYFSQLKSDKPQIFGIYWSKAQVWARQHQNMAKLRSHLNRLWEFEHDGQKEFNPDLEVSYADRVRRRSPGDTSLGLSPHVDSGSIERWLEPNYRQVYRNVFNGQWKEYQAFDARHRIAVEEFNSSAVCSVFRTFQGWVALTPQGAGDGTLQLIPTTLSMPYMLLRALQDDIEEDDLCGAQPGRALTVNKKWHDLLLQGLVSIPNMEPGDTVWWHPDTVHAVEDKHSGNGYSNVMFIGAAPDCEKNRRFQSKQKNAFLAGRSCPDFSPEDHEISYQNRATMNDLTHLGKRQMGFEK</sequence>
<keyword evidence="3" id="KW-1185">Reference proteome</keyword>
<feature type="coiled-coil region" evidence="1">
    <location>
        <begin position="16"/>
        <end position="47"/>
    </location>
</feature>